<keyword evidence="2" id="KW-1185">Reference proteome</keyword>
<evidence type="ECO:0000313" key="1">
    <source>
        <dbReference type="EMBL" id="MBA0574885.1"/>
    </source>
</evidence>
<reference evidence="1 2" key="1">
    <citation type="journal article" date="2019" name="Genome Biol. Evol.">
        <title>Insights into the evolution of the New World diploid cottons (Gossypium, subgenus Houzingenia) based on genome sequencing.</title>
        <authorList>
            <person name="Grover C.E."/>
            <person name="Arick M.A. 2nd"/>
            <person name="Thrash A."/>
            <person name="Conover J.L."/>
            <person name="Sanders W.S."/>
            <person name="Peterson D.G."/>
            <person name="Frelichowski J.E."/>
            <person name="Scheffler J.A."/>
            <person name="Scheffler B.E."/>
            <person name="Wendel J.F."/>
        </authorList>
    </citation>
    <scope>NUCLEOTIDE SEQUENCE [LARGE SCALE GENOMIC DNA]</scope>
    <source>
        <strain evidence="1">157</strain>
        <tissue evidence="1">Leaf</tissue>
    </source>
</reference>
<comment type="caution">
    <text evidence="1">The sequence shown here is derived from an EMBL/GenBank/DDBJ whole genome shotgun (WGS) entry which is preliminary data.</text>
</comment>
<protein>
    <submittedName>
        <fullName evidence="1">Uncharacterized protein</fullName>
    </submittedName>
</protein>
<proteinExistence type="predicted"/>
<accession>A0A7J8ND68</accession>
<gene>
    <name evidence="1" type="ORF">Golob_024424</name>
</gene>
<organism evidence="1 2">
    <name type="scientific">Gossypium lobatum</name>
    <dbReference type="NCBI Taxonomy" id="34289"/>
    <lineage>
        <taxon>Eukaryota</taxon>
        <taxon>Viridiplantae</taxon>
        <taxon>Streptophyta</taxon>
        <taxon>Embryophyta</taxon>
        <taxon>Tracheophyta</taxon>
        <taxon>Spermatophyta</taxon>
        <taxon>Magnoliopsida</taxon>
        <taxon>eudicotyledons</taxon>
        <taxon>Gunneridae</taxon>
        <taxon>Pentapetalae</taxon>
        <taxon>rosids</taxon>
        <taxon>malvids</taxon>
        <taxon>Malvales</taxon>
        <taxon>Malvaceae</taxon>
        <taxon>Malvoideae</taxon>
        <taxon>Gossypium</taxon>
    </lineage>
</organism>
<dbReference type="AlphaFoldDB" id="A0A7J8ND68"/>
<sequence>MKMMNKELYRWCPMRSFINVGTST</sequence>
<feature type="non-terminal residue" evidence="1">
    <location>
        <position position="24"/>
    </location>
</feature>
<name>A0A7J8ND68_9ROSI</name>
<dbReference type="Proteomes" id="UP000593572">
    <property type="component" value="Unassembled WGS sequence"/>
</dbReference>
<evidence type="ECO:0000313" key="2">
    <source>
        <dbReference type="Proteomes" id="UP000593572"/>
    </source>
</evidence>
<dbReference type="EMBL" id="JABEZX010034101">
    <property type="protein sequence ID" value="MBA0574885.1"/>
    <property type="molecule type" value="Genomic_DNA"/>
</dbReference>